<keyword evidence="2" id="KW-1185">Reference proteome</keyword>
<organism evidence="1 2">
    <name type="scientific">Pyxidicoccus parkwayensis</name>
    <dbReference type="NCBI Taxonomy" id="2813578"/>
    <lineage>
        <taxon>Bacteria</taxon>
        <taxon>Pseudomonadati</taxon>
        <taxon>Myxococcota</taxon>
        <taxon>Myxococcia</taxon>
        <taxon>Myxococcales</taxon>
        <taxon>Cystobacterineae</taxon>
        <taxon>Myxococcaceae</taxon>
        <taxon>Pyxidicoccus</taxon>
    </lineage>
</organism>
<gene>
    <name evidence="1" type="ORF">JY651_35570</name>
</gene>
<proteinExistence type="predicted"/>
<reference evidence="1 2" key="1">
    <citation type="submission" date="2021-02" db="EMBL/GenBank/DDBJ databases">
        <title>De Novo genome assembly of isolated myxobacteria.</title>
        <authorList>
            <person name="Stevens D.C."/>
        </authorList>
    </citation>
    <scope>NUCLEOTIDE SEQUENCE [LARGE SCALE GENOMIC DNA]</scope>
    <source>
        <strain evidence="2">SCPEA02</strain>
    </source>
</reference>
<sequence>MAHPEASVVHSLKQHLLRRGLQGARVGRILVDADPAYVRSPYASRLEPMTRLSLEEARPDILCSLDQTSGRLVAGIEVKAANGDWKKGMTQAHQYRMGVHHAWLAIPDRAGDIVRSATSMARDTGVGLLVLQSEQWQEVLPPVDPRPTPRIVSHAAAMLEGTPVARSLQLNHPLNYLAVTFIADRMNPASSLMDELARQWRDLSRADSRRLAISGAMTLGLIDLDGQPTVEGRSVADLLEALGFDPARSYDKRKRLTEVDPALAAVARFVLLRQPAVRLVYRTLAERGGKLKLPALAIQAAQEDAALAGALFLADPSGQPMTTLDGSAYNPSTVFKLKQNLWHAGLLSTKAHVSAGKRATDYEPDEDVWALEPREATRVRGTFLS</sequence>
<accession>A0ABX7NSR1</accession>
<evidence type="ECO:0000313" key="1">
    <source>
        <dbReference type="EMBL" id="QSQ20527.1"/>
    </source>
</evidence>
<evidence type="ECO:0000313" key="2">
    <source>
        <dbReference type="Proteomes" id="UP000662747"/>
    </source>
</evidence>
<dbReference type="Proteomes" id="UP000662747">
    <property type="component" value="Chromosome"/>
</dbReference>
<protein>
    <submittedName>
        <fullName evidence="1">Uncharacterized protein</fullName>
    </submittedName>
</protein>
<name>A0ABX7NSR1_9BACT</name>
<dbReference type="EMBL" id="CP071090">
    <property type="protein sequence ID" value="QSQ20527.1"/>
    <property type="molecule type" value="Genomic_DNA"/>
</dbReference>